<dbReference type="Pfam" id="PF00106">
    <property type="entry name" value="adh_short"/>
    <property type="match status" value="1"/>
</dbReference>
<dbReference type="PANTHER" id="PTHR43490">
    <property type="entry name" value="(+)-NEOMENTHOL DEHYDROGENASE"/>
    <property type="match status" value="1"/>
</dbReference>
<comment type="similarity">
    <text evidence="1 4">Belongs to the short-chain dehydrogenases/reductases (SDR) family.</text>
</comment>
<dbReference type="GO" id="GO:0004316">
    <property type="term" value="F:3-oxoacyl-[acyl-carrier-protein] reductase (NADPH) activity"/>
    <property type="evidence" value="ECO:0007669"/>
    <property type="project" value="UniProtKB-EC"/>
</dbReference>
<evidence type="ECO:0000256" key="4">
    <source>
        <dbReference type="RuleBase" id="RU000363"/>
    </source>
</evidence>
<dbReference type="PRINTS" id="PR00081">
    <property type="entry name" value="GDHRDH"/>
</dbReference>
<name>A0A7U7EJR5_9GAMM</name>
<protein>
    <submittedName>
        <fullName evidence="5">3-oxoacyl-[acyl-carrier-protein] reductase FabG</fullName>
        <ecNumber evidence="5">1.1.1.100</ecNumber>
    </submittedName>
</protein>
<evidence type="ECO:0000256" key="2">
    <source>
        <dbReference type="ARBA" id="ARBA00022857"/>
    </source>
</evidence>
<organism evidence="5 6">
    <name type="scientific">Zestomonas carbonaria</name>
    <dbReference type="NCBI Taxonomy" id="2762745"/>
    <lineage>
        <taxon>Bacteria</taxon>
        <taxon>Pseudomonadati</taxon>
        <taxon>Pseudomonadota</taxon>
        <taxon>Gammaproteobacteria</taxon>
        <taxon>Pseudomonadales</taxon>
        <taxon>Pseudomonadaceae</taxon>
        <taxon>Zestomonas</taxon>
    </lineage>
</organism>
<keyword evidence="6" id="KW-1185">Reference proteome</keyword>
<dbReference type="SUPFAM" id="SSF51735">
    <property type="entry name" value="NAD(P)-binding Rossmann-fold domains"/>
    <property type="match status" value="1"/>
</dbReference>
<keyword evidence="2" id="KW-0521">NADP</keyword>
<comment type="caution">
    <text evidence="5">The sequence shown here is derived from an EMBL/GenBank/DDBJ whole genome shotgun (WGS) entry which is preliminary data.</text>
</comment>
<evidence type="ECO:0000256" key="1">
    <source>
        <dbReference type="ARBA" id="ARBA00006484"/>
    </source>
</evidence>
<gene>
    <name evidence="5" type="primary">fabG_1</name>
    <name evidence="5" type="ORF">PSEWESI4_00386</name>
</gene>
<reference evidence="5 6" key="1">
    <citation type="submission" date="2020-08" db="EMBL/GenBank/DDBJ databases">
        <authorList>
            <person name="Criscuolo A."/>
        </authorList>
    </citation>
    <scope>NUCLEOTIDE SEQUENCE [LARGE SCALE GENOMIC DNA]</scope>
    <source>
        <strain evidence="5">CIP111764</strain>
    </source>
</reference>
<proteinExistence type="inferred from homology"/>
<dbReference type="InterPro" id="IPR002347">
    <property type="entry name" value="SDR_fam"/>
</dbReference>
<dbReference type="EMBL" id="CAJFCI010000016">
    <property type="protein sequence ID" value="CAD5106126.1"/>
    <property type="molecule type" value="Genomic_DNA"/>
</dbReference>
<dbReference type="PRINTS" id="PR00080">
    <property type="entry name" value="SDRFAMILY"/>
</dbReference>
<dbReference type="PANTHER" id="PTHR43490:SF99">
    <property type="entry name" value="SHORT-CHAIN DEHYDROGENASE_REDUCTASE"/>
    <property type="match status" value="1"/>
</dbReference>
<dbReference type="Proteomes" id="UP000583387">
    <property type="component" value="Unassembled WGS sequence"/>
</dbReference>
<dbReference type="EC" id="1.1.1.100" evidence="5"/>
<keyword evidence="3 5" id="KW-0560">Oxidoreductase</keyword>
<evidence type="ECO:0000313" key="5">
    <source>
        <dbReference type="EMBL" id="CAD5106126.1"/>
    </source>
</evidence>
<accession>A0A7U7EJR5</accession>
<dbReference type="InterPro" id="IPR036291">
    <property type="entry name" value="NAD(P)-bd_dom_sf"/>
</dbReference>
<dbReference type="Gene3D" id="3.40.50.720">
    <property type="entry name" value="NAD(P)-binding Rossmann-like Domain"/>
    <property type="match status" value="1"/>
</dbReference>
<dbReference type="AlphaFoldDB" id="A0A7U7EJR5"/>
<sequence length="244" mass="26024">MDTSSKIALVTGATRGMGLETVRQLAEAGVQTILTGRNHERAVAAAQSFQAQGLPVEALQLDVTDPGSIRVAAHVVQLRHGRLDVLVNNAGIVMDEFGKIPSEQTLETWQVTFATNLFGVIAVTQAFLPLLHQAAHGTIVNVSSAESLLSFDQSSHAVASSAKSPVYSVSKSALDAWTLQLEQELQGSRIVVRSVYPGSVRTALRSGQGELPVTEGARLSLRQALSGHYNQQGGLVHQEQVPSW</sequence>
<evidence type="ECO:0000256" key="3">
    <source>
        <dbReference type="ARBA" id="ARBA00023002"/>
    </source>
</evidence>
<dbReference type="RefSeq" id="WP_187669521.1">
    <property type="nucleotide sequence ID" value="NZ_CAJFCI010000016.1"/>
</dbReference>
<evidence type="ECO:0000313" key="6">
    <source>
        <dbReference type="Proteomes" id="UP000583387"/>
    </source>
</evidence>